<dbReference type="Proteomes" id="UP001054889">
    <property type="component" value="Unassembled WGS sequence"/>
</dbReference>
<dbReference type="AlphaFoldDB" id="A0AAV5FYR4"/>
<evidence type="ECO:0000313" key="3">
    <source>
        <dbReference type="EMBL" id="GJN40011.1"/>
    </source>
</evidence>
<sequence>MGAPRGLPNPGPLCFIDDSVELRRSPVVLSDPFVLPLGLQVELTPSSNLSVLPPLDADVPLVSTSPPEPRQRVHRVMLYARVSTKPSFGEHIARRMVTTCRGEPESSQQGAQNDDLPAPPPNLWAQVMSMMFESTQEDTELLRKIAQLLNRNGGCHDDQPRQSTYQNFLSTHPPTFEHAREPLDADNFIRIIESIFGLLQWTNAQKPLFAAQQLLGSAVVWWAYYMASLPEGHIVLWEEFKYAFRSHFIPAGIMERKLQEFLDLKQGGRTVLEYSQKFNHLAQYAFLSCGFGS</sequence>
<organism evidence="3 4">
    <name type="scientific">Eleusine coracana subsp. coracana</name>
    <dbReference type="NCBI Taxonomy" id="191504"/>
    <lineage>
        <taxon>Eukaryota</taxon>
        <taxon>Viridiplantae</taxon>
        <taxon>Streptophyta</taxon>
        <taxon>Embryophyta</taxon>
        <taxon>Tracheophyta</taxon>
        <taxon>Spermatophyta</taxon>
        <taxon>Magnoliopsida</taxon>
        <taxon>Liliopsida</taxon>
        <taxon>Poales</taxon>
        <taxon>Poaceae</taxon>
        <taxon>PACMAD clade</taxon>
        <taxon>Chloridoideae</taxon>
        <taxon>Cynodonteae</taxon>
        <taxon>Eleusininae</taxon>
        <taxon>Eleusine</taxon>
    </lineage>
</organism>
<gene>
    <name evidence="3" type="primary">gb29172</name>
    <name evidence="3" type="ORF">PR202_gb29172</name>
</gene>
<dbReference type="EMBL" id="BQKI01000100">
    <property type="protein sequence ID" value="GJN40011.1"/>
    <property type="molecule type" value="Genomic_DNA"/>
</dbReference>
<comment type="caution">
    <text evidence="3">The sequence shown here is derived from an EMBL/GenBank/DDBJ whole genome shotgun (WGS) entry which is preliminary data.</text>
</comment>
<dbReference type="Pfam" id="PF03732">
    <property type="entry name" value="Retrotrans_gag"/>
    <property type="match status" value="1"/>
</dbReference>
<evidence type="ECO:0000256" key="1">
    <source>
        <dbReference type="SAM" id="MobiDB-lite"/>
    </source>
</evidence>
<evidence type="ECO:0000313" key="4">
    <source>
        <dbReference type="Proteomes" id="UP001054889"/>
    </source>
</evidence>
<proteinExistence type="predicted"/>
<evidence type="ECO:0000259" key="2">
    <source>
        <dbReference type="Pfam" id="PF03732"/>
    </source>
</evidence>
<reference evidence="3" key="1">
    <citation type="journal article" date="2018" name="DNA Res.">
        <title>Multiple hybrid de novo genome assembly of finger millet, an orphan allotetraploid crop.</title>
        <authorList>
            <person name="Hatakeyama M."/>
            <person name="Aluri S."/>
            <person name="Balachadran M.T."/>
            <person name="Sivarajan S.R."/>
            <person name="Patrignani A."/>
            <person name="Gruter S."/>
            <person name="Poveda L."/>
            <person name="Shimizu-Inatsugi R."/>
            <person name="Baeten J."/>
            <person name="Francoijs K.J."/>
            <person name="Nataraja K.N."/>
            <person name="Reddy Y.A.N."/>
            <person name="Phadnis S."/>
            <person name="Ravikumar R.L."/>
            <person name="Schlapbach R."/>
            <person name="Sreeman S.M."/>
            <person name="Shimizu K.K."/>
        </authorList>
    </citation>
    <scope>NUCLEOTIDE SEQUENCE</scope>
</reference>
<reference evidence="3" key="2">
    <citation type="submission" date="2021-12" db="EMBL/GenBank/DDBJ databases">
        <title>Resequencing data analysis of finger millet.</title>
        <authorList>
            <person name="Hatakeyama M."/>
            <person name="Aluri S."/>
            <person name="Balachadran M.T."/>
            <person name="Sivarajan S.R."/>
            <person name="Poveda L."/>
            <person name="Shimizu-Inatsugi R."/>
            <person name="Schlapbach R."/>
            <person name="Sreeman S.M."/>
            <person name="Shimizu K.K."/>
        </authorList>
    </citation>
    <scope>NUCLEOTIDE SEQUENCE</scope>
</reference>
<dbReference type="InterPro" id="IPR005162">
    <property type="entry name" value="Retrotrans_gag_dom"/>
</dbReference>
<protein>
    <recommendedName>
        <fullName evidence="2">Retrotransposon gag domain-containing protein</fullName>
    </recommendedName>
</protein>
<feature type="domain" description="Retrotransposon gag" evidence="2">
    <location>
        <begin position="209"/>
        <end position="285"/>
    </location>
</feature>
<name>A0AAV5FYR4_ELECO</name>
<accession>A0AAV5FYR4</accession>
<feature type="region of interest" description="Disordered" evidence="1">
    <location>
        <begin position="99"/>
        <end position="120"/>
    </location>
</feature>
<keyword evidence="4" id="KW-1185">Reference proteome</keyword>